<dbReference type="Proteomes" id="UP000285908">
    <property type="component" value="Unassembled WGS sequence"/>
</dbReference>
<evidence type="ECO:0000313" key="4">
    <source>
        <dbReference type="Proteomes" id="UP000285908"/>
    </source>
</evidence>
<evidence type="ECO:0000259" key="2">
    <source>
        <dbReference type="PROSITE" id="PS50983"/>
    </source>
</evidence>
<comment type="caution">
    <text evidence="3">The sequence shown here is derived from an EMBL/GenBank/DDBJ whole genome shotgun (WGS) entry which is preliminary data.</text>
</comment>
<dbReference type="AlphaFoldDB" id="A0A438AIW0"/>
<dbReference type="SUPFAM" id="SSF53807">
    <property type="entry name" value="Helical backbone' metal receptor"/>
    <property type="match status" value="1"/>
</dbReference>
<protein>
    <submittedName>
        <fullName evidence="3">Hemin ABC transporter substrate-binding protein</fullName>
    </submittedName>
</protein>
<feature type="chain" id="PRO_5019458243" evidence="1">
    <location>
        <begin position="31"/>
        <end position="299"/>
    </location>
</feature>
<organism evidence="3 4">
    <name type="scientific">Mesobaculum littorinae</name>
    <dbReference type="NCBI Taxonomy" id="2486419"/>
    <lineage>
        <taxon>Bacteria</taxon>
        <taxon>Pseudomonadati</taxon>
        <taxon>Pseudomonadota</taxon>
        <taxon>Alphaproteobacteria</taxon>
        <taxon>Rhodobacterales</taxon>
        <taxon>Roseobacteraceae</taxon>
        <taxon>Mesobaculum</taxon>
    </lineage>
</organism>
<feature type="domain" description="Fe/B12 periplasmic-binding" evidence="2">
    <location>
        <begin position="38"/>
        <end position="299"/>
    </location>
</feature>
<evidence type="ECO:0000256" key="1">
    <source>
        <dbReference type="SAM" id="SignalP"/>
    </source>
</evidence>
<accession>A0A438AIW0</accession>
<gene>
    <name evidence="3" type="ORF">EKE94_06465</name>
</gene>
<dbReference type="PANTHER" id="PTHR30535:SF4">
    <property type="entry name" value="HEMIN-BINDING PERIPLASMIC PROTEIN HMUT"/>
    <property type="match status" value="1"/>
</dbReference>
<reference evidence="3 4" key="1">
    <citation type="submission" date="2018-11" db="EMBL/GenBank/DDBJ databases">
        <title>Mesobaculum littorinae gen. nov., sp. nov., isolated from Littorina scabra that represents a novel genus of the order Rhodobacteraceae.</title>
        <authorList>
            <person name="Li F."/>
        </authorList>
    </citation>
    <scope>NUCLEOTIDE SEQUENCE [LARGE SCALE GENOMIC DNA]</scope>
    <source>
        <strain evidence="3 4">M0103</strain>
    </source>
</reference>
<dbReference type="InterPro" id="IPR050902">
    <property type="entry name" value="ABC_Transporter_SBP"/>
</dbReference>
<dbReference type="PROSITE" id="PS50983">
    <property type="entry name" value="FE_B12_PBP"/>
    <property type="match status" value="1"/>
</dbReference>
<proteinExistence type="predicted"/>
<dbReference type="Pfam" id="PF01497">
    <property type="entry name" value="Peripla_BP_2"/>
    <property type="match status" value="1"/>
</dbReference>
<dbReference type="PANTHER" id="PTHR30535">
    <property type="entry name" value="VITAMIN B12-BINDING PROTEIN"/>
    <property type="match status" value="1"/>
</dbReference>
<name>A0A438AIW0_9RHOB</name>
<dbReference type="CDD" id="cd01149">
    <property type="entry name" value="HutB"/>
    <property type="match status" value="1"/>
</dbReference>
<keyword evidence="4" id="KW-1185">Reference proteome</keyword>
<dbReference type="RefSeq" id="WP_127905787.1">
    <property type="nucleotide sequence ID" value="NZ_RQXX01000002.1"/>
</dbReference>
<keyword evidence="1" id="KW-0732">Signal</keyword>
<feature type="signal peptide" evidence="1">
    <location>
        <begin position="1"/>
        <end position="30"/>
    </location>
</feature>
<dbReference type="Gene3D" id="3.40.50.1980">
    <property type="entry name" value="Nitrogenase molybdenum iron protein domain"/>
    <property type="match status" value="2"/>
</dbReference>
<dbReference type="EMBL" id="RQXX01000002">
    <property type="protein sequence ID" value="RVV98555.1"/>
    <property type="molecule type" value="Genomic_DNA"/>
</dbReference>
<evidence type="ECO:0000313" key="3">
    <source>
        <dbReference type="EMBL" id="RVV98555.1"/>
    </source>
</evidence>
<sequence length="299" mass="30800">MMPLASPLARIHLALAGALLGIAFAAAAHAQSYPEARRIVSVGGSVTEIIAALGALDRVVARDTTSSYPPRVEELPDVGYMRALSPEGVLSTRPDLVIAEEGSGPPETLEVLRAASVPFVEVPEGFDTEAVADKVRIVAATLGLDEAGEALVRDIDDRLTAARDSARAATGDTPPRVLFILSIQGGRILAAGRDTAAAGIIDLAGGQNAVTAFAGYKPLTDEALAAAAPQVILMMDRSGDHAADDDALFAHPALTTTPAARTGSVVRMDGLLLLGFGPRTPDAVERLSEALAQTVADAE</sequence>
<dbReference type="OrthoDB" id="9797736at2"/>
<dbReference type="InterPro" id="IPR002491">
    <property type="entry name" value="ABC_transptr_periplasmic_BD"/>
</dbReference>